<dbReference type="EMBL" id="GGEC01070817">
    <property type="protein sequence ID" value="MBX51301.1"/>
    <property type="molecule type" value="Transcribed_RNA"/>
</dbReference>
<proteinExistence type="predicted"/>
<sequence length="39" mass="4259">MLVIPSWTLLGGGLLELTLKSSTERYAIGRSRHCAMVVV</sequence>
<dbReference type="AlphaFoldDB" id="A0A2P2P9L6"/>
<evidence type="ECO:0000313" key="1">
    <source>
        <dbReference type="EMBL" id="MBX51301.1"/>
    </source>
</evidence>
<protein>
    <submittedName>
        <fullName evidence="1">Uncharacterized protein</fullName>
    </submittedName>
</protein>
<accession>A0A2P2P9L6</accession>
<reference evidence="1" key="1">
    <citation type="submission" date="2018-02" db="EMBL/GenBank/DDBJ databases">
        <title>Rhizophora mucronata_Transcriptome.</title>
        <authorList>
            <person name="Meera S.P."/>
            <person name="Sreeshan A."/>
            <person name="Augustine A."/>
        </authorList>
    </citation>
    <scope>NUCLEOTIDE SEQUENCE</scope>
    <source>
        <tissue evidence="1">Leaf</tissue>
    </source>
</reference>
<name>A0A2P2P9L6_RHIMU</name>
<organism evidence="1">
    <name type="scientific">Rhizophora mucronata</name>
    <name type="common">Asiatic mangrove</name>
    <dbReference type="NCBI Taxonomy" id="61149"/>
    <lineage>
        <taxon>Eukaryota</taxon>
        <taxon>Viridiplantae</taxon>
        <taxon>Streptophyta</taxon>
        <taxon>Embryophyta</taxon>
        <taxon>Tracheophyta</taxon>
        <taxon>Spermatophyta</taxon>
        <taxon>Magnoliopsida</taxon>
        <taxon>eudicotyledons</taxon>
        <taxon>Gunneridae</taxon>
        <taxon>Pentapetalae</taxon>
        <taxon>rosids</taxon>
        <taxon>fabids</taxon>
        <taxon>Malpighiales</taxon>
        <taxon>Rhizophoraceae</taxon>
        <taxon>Rhizophora</taxon>
    </lineage>
</organism>